<evidence type="ECO:0000313" key="3">
    <source>
        <dbReference type="EMBL" id="KXS16795.1"/>
    </source>
</evidence>
<keyword evidence="1" id="KW-0472">Membrane</keyword>
<name>A0A139AK38_GONPJ</name>
<proteinExistence type="predicted"/>
<feature type="transmembrane region" description="Helical" evidence="1">
    <location>
        <begin position="103"/>
        <end position="126"/>
    </location>
</feature>
<keyword evidence="4" id="KW-1185">Reference proteome</keyword>
<dbReference type="AlphaFoldDB" id="A0A139AK38"/>
<reference evidence="3 4" key="1">
    <citation type="journal article" date="2015" name="Genome Biol. Evol.">
        <title>Phylogenomic analyses indicate that early fungi evolved digesting cell walls of algal ancestors of land plants.</title>
        <authorList>
            <person name="Chang Y."/>
            <person name="Wang S."/>
            <person name="Sekimoto S."/>
            <person name="Aerts A.L."/>
            <person name="Choi C."/>
            <person name="Clum A."/>
            <person name="LaButti K.M."/>
            <person name="Lindquist E.A."/>
            <person name="Yee Ngan C."/>
            <person name="Ohm R.A."/>
            <person name="Salamov A.A."/>
            <person name="Grigoriev I.V."/>
            <person name="Spatafora J.W."/>
            <person name="Berbee M.L."/>
        </authorList>
    </citation>
    <scope>NUCLEOTIDE SEQUENCE [LARGE SCALE GENOMIC DNA]</scope>
    <source>
        <strain evidence="3 4">JEL478</strain>
    </source>
</reference>
<evidence type="ECO:0000256" key="2">
    <source>
        <dbReference type="SAM" id="SignalP"/>
    </source>
</evidence>
<feature type="signal peptide" evidence="2">
    <location>
        <begin position="1"/>
        <end position="31"/>
    </location>
</feature>
<keyword evidence="1" id="KW-0812">Transmembrane</keyword>
<feature type="chain" id="PRO_5007296272" evidence="2">
    <location>
        <begin position="32"/>
        <end position="175"/>
    </location>
</feature>
<accession>A0A139AK38</accession>
<organism evidence="3 4">
    <name type="scientific">Gonapodya prolifera (strain JEL478)</name>
    <name type="common">Monoblepharis prolifera</name>
    <dbReference type="NCBI Taxonomy" id="1344416"/>
    <lineage>
        <taxon>Eukaryota</taxon>
        <taxon>Fungi</taxon>
        <taxon>Fungi incertae sedis</taxon>
        <taxon>Chytridiomycota</taxon>
        <taxon>Chytridiomycota incertae sedis</taxon>
        <taxon>Monoblepharidomycetes</taxon>
        <taxon>Monoblepharidales</taxon>
        <taxon>Gonapodyaceae</taxon>
        <taxon>Gonapodya</taxon>
    </lineage>
</organism>
<keyword evidence="1" id="KW-1133">Transmembrane helix</keyword>
<evidence type="ECO:0000313" key="4">
    <source>
        <dbReference type="Proteomes" id="UP000070544"/>
    </source>
</evidence>
<gene>
    <name evidence="3" type="ORF">M427DRAFT_55133</name>
</gene>
<protein>
    <submittedName>
        <fullName evidence="3">Uncharacterized protein</fullName>
    </submittedName>
</protein>
<keyword evidence="2" id="KW-0732">Signal</keyword>
<dbReference type="EMBL" id="KQ965750">
    <property type="protein sequence ID" value="KXS16795.1"/>
    <property type="molecule type" value="Genomic_DNA"/>
</dbReference>
<dbReference type="Proteomes" id="UP000070544">
    <property type="component" value="Unassembled WGS sequence"/>
</dbReference>
<sequence length="175" mass="18902">MARERHFLPSLPTLAIALLTVAFFAGKLVEAGTCYCLCCNTANCDGSQTRILSTSLSSSRCTRLNCPSSAFSPPCAYSGTAYCQGGVSDLPVCNNVSSFTRTVIIAASSASVAGFFFIFLCCYFCCCRLSAPYYTTYTTYAPWPTAPKTTYVTVEGGQTLYTTTSANPYNVYTRY</sequence>
<evidence type="ECO:0000256" key="1">
    <source>
        <dbReference type="SAM" id="Phobius"/>
    </source>
</evidence>